<dbReference type="AlphaFoldDB" id="A0AAU9TT58"/>
<gene>
    <name evidence="2" type="ORF">EEDITHA_LOCUS6190</name>
</gene>
<evidence type="ECO:0000313" key="2">
    <source>
        <dbReference type="EMBL" id="CAH2090208.1"/>
    </source>
</evidence>
<dbReference type="Proteomes" id="UP001153954">
    <property type="component" value="Unassembled WGS sequence"/>
</dbReference>
<reference evidence="2" key="1">
    <citation type="submission" date="2022-03" db="EMBL/GenBank/DDBJ databases">
        <authorList>
            <person name="Tunstrom K."/>
        </authorList>
    </citation>
    <scope>NUCLEOTIDE SEQUENCE</scope>
</reference>
<evidence type="ECO:0000256" key="1">
    <source>
        <dbReference type="SAM" id="MobiDB-lite"/>
    </source>
</evidence>
<comment type="caution">
    <text evidence="2">The sequence shown here is derived from an EMBL/GenBank/DDBJ whole genome shotgun (WGS) entry which is preliminary data.</text>
</comment>
<sequence>MCHRAVRVAYGLHQSRVAIRGCGNSSGGDGEQASDRGTWRDERVGPGRDGARRLSLIFPVSPSTPRLAPSSPRLTHF</sequence>
<accession>A0AAU9TT58</accession>
<name>A0AAU9TT58_EUPED</name>
<organism evidence="2 3">
    <name type="scientific">Euphydryas editha</name>
    <name type="common">Edith's checkerspot</name>
    <dbReference type="NCBI Taxonomy" id="104508"/>
    <lineage>
        <taxon>Eukaryota</taxon>
        <taxon>Metazoa</taxon>
        <taxon>Ecdysozoa</taxon>
        <taxon>Arthropoda</taxon>
        <taxon>Hexapoda</taxon>
        <taxon>Insecta</taxon>
        <taxon>Pterygota</taxon>
        <taxon>Neoptera</taxon>
        <taxon>Endopterygota</taxon>
        <taxon>Lepidoptera</taxon>
        <taxon>Glossata</taxon>
        <taxon>Ditrysia</taxon>
        <taxon>Papilionoidea</taxon>
        <taxon>Nymphalidae</taxon>
        <taxon>Nymphalinae</taxon>
        <taxon>Euphydryas</taxon>
    </lineage>
</organism>
<protein>
    <submittedName>
        <fullName evidence="2">Uncharacterized protein</fullName>
    </submittedName>
</protein>
<evidence type="ECO:0000313" key="3">
    <source>
        <dbReference type="Proteomes" id="UP001153954"/>
    </source>
</evidence>
<feature type="compositionally biased region" description="Basic and acidic residues" evidence="1">
    <location>
        <begin position="33"/>
        <end position="52"/>
    </location>
</feature>
<keyword evidence="3" id="KW-1185">Reference proteome</keyword>
<feature type="region of interest" description="Disordered" evidence="1">
    <location>
        <begin position="20"/>
        <end position="77"/>
    </location>
</feature>
<dbReference type="EMBL" id="CAKOGL010000009">
    <property type="protein sequence ID" value="CAH2090208.1"/>
    <property type="molecule type" value="Genomic_DNA"/>
</dbReference>
<proteinExistence type="predicted"/>